<organism evidence="1 2">
    <name type="scientific">Coleofasciculus chthonoplastes PCC 7420</name>
    <dbReference type="NCBI Taxonomy" id="118168"/>
    <lineage>
        <taxon>Bacteria</taxon>
        <taxon>Bacillati</taxon>
        <taxon>Cyanobacteriota</taxon>
        <taxon>Cyanophyceae</taxon>
        <taxon>Coleofasciculales</taxon>
        <taxon>Coleofasciculaceae</taxon>
        <taxon>Coleofasciculus</taxon>
    </lineage>
</organism>
<sequence length="44" mass="4967">MLLSLSKYRYGVGLPVKKAKNCFTTRLGKLLSLSYCQVGDQDDR</sequence>
<evidence type="ECO:0000313" key="1">
    <source>
        <dbReference type="EMBL" id="EDX73865.1"/>
    </source>
</evidence>
<reference evidence="1 2" key="1">
    <citation type="submission" date="2008-07" db="EMBL/GenBank/DDBJ databases">
        <authorList>
            <person name="Tandeau de Marsac N."/>
            <person name="Ferriera S."/>
            <person name="Johnson J."/>
            <person name="Kravitz S."/>
            <person name="Beeson K."/>
            <person name="Sutton G."/>
            <person name="Rogers Y.-H."/>
            <person name="Friedman R."/>
            <person name="Frazier M."/>
            <person name="Venter J.C."/>
        </authorList>
    </citation>
    <scope>NUCLEOTIDE SEQUENCE [LARGE SCALE GENOMIC DNA]</scope>
    <source>
        <strain evidence="1 2">PCC 7420</strain>
    </source>
</reference>
<keyword evidence="2" id="KW-1185">Reference proteome</keyword>
<dbReference type="EMBL" id="DS989855">
    <property type="protein sequence ID" value="EDX73865.1"/>
    <property type="molecule type" value="Genomic_DNA"/>
</dbReference>
<dbReference type="Proteomes" id="UP000003835">
    <property type="component" value="Unassembled WGS sequence"/>
</dbReference>
<name>B4VVU7_9CYAN</name>
<evidence type="ECO:0000313" key="2">
    <source>
        <dbReference type="Proteomes" id="UP000003835"/>
    </source>
</evidence>
<proteinExistence type="predicted"/>
<gene>
    <name evidence="1" type="ORF">MC7420_5745</name>
</gene>
<protein>
    <submittedName>
        <fullName evidence="1">Uncharacterized protein</fullName>
    </submittedName>
</protein>
<accession>B4VVU7</accession>
<dbReference type="HOGENOM" id="CLU_3214811_0_0_3"/>
<dbReference type="AlphaFoldDB" id="B4VVU7"/>